<keyword evidence="6" id="KW-0378">Hydrolase</keyword>
<keyword evidence="9" id="KW-1185">Reference proteome</keyword>
<dbReference type="PANTHER" id="PTHR30302">
    <property type="entry name" value="HYDROGENASE 1 MATURATION PROTEASE"/>
    <property type="match status" value="1"/>
</dbReference>
<keyword evidence="2 7" id="KW-0533">Nickel</keyword>
<keyword evidence="3" id="KW-0645">Protease</keyword>
<evidence type="ECO:0000256" key="3">
    <source>
        <dbReference type="ARBA" id="ARBA00022670"/>
    </source>
</evidence>
<keyword evidence="4 7" id="KW-0479">Metal-binding</keyword>
<dbReference type="Proteomes" id="UP000587586">
    <property type="component" value="Unassembled WGS sequence"/>
</dbReference>
<dbReference type="GO" id="GO:0008047">
    <property type="term" value="F:enzyme activator activity"/>
    <property type="evidence" value="ECO:0007669"/>
    <property type="project" value="InterPro"/>
</dbReference>
<protein>
    <submittedName>
        <fullName evidence="8">Membrane protein</fullName>
    </submittedName>
</protein>
<dbReference type="PRINTS" id="PR00446">
    <property type="entry name" value="HYDRGNUPTAKE"/>
</dbReference>
<keyword evidence="5" id="KW-0064">Aspartyl protease</keyword>
<dbReference type="FunFam" id="3.40.50.1450:FF:000002">
    <property type="entry name" value="Hydrogenase 1 maturation protease"/>
    <property type="match status" value="1"/>
</dbReference>
<dbReference type="InterPro" id="IPR000671">
    <property type="entry name" value="Peptidase_A31"/>
</dbReference>
<dbReference type="NCBIfam" id="TIGR00072">
    <property type="entry name" value="hydrog_prot"/>
    <property type="match status" value="1"/>
</dbReference>
<dbReference type="EMBL" id="BLXZ01000003">
    <property type="protein sequence ID" value="GFO68466.1"/>
    <property type="molecule type" value="Genomic_DNA"/>
</dbReference>
<evidence type="ECO:0000313" key="8">
    <source>
        <dbReference type="EMBL" id="GFO68466.1"/>
    </source>
</evidence>
<name>A0A6V8N7A6_9BACT</name>
<dbReference type="NCBIfam" id="TIGR00140">
    <property type="entry name" value="hupD"/>
    <property type="match status" value="1"/>
</dbReference>
<dbReference type="CDD" id="cd06062">
    <property type="entry name" value="H2MP_MemB-H2up"/>
    <property type="match status" value="1"/>
</dbReference>
<dbReference type="InterPro" id="IPR004419">
    <property type="entry name" value="Pept_A31_hyd_express"/>
</dbReference>
<gene>
    <name evidence="8" type="primary">hyaP</name>
    <name evidence="8" type="ORF">GMLC_20450</name>
</gene>
<evidence type="ECO:0000256" key="4">
    <source>
        <dbReference type="ARBA" id="ARBA00022723"/>
    </source>
</evidence>
<evidence type="ECO:0000256" key="6">
    <source>
        <dbReference type="ARBA" id="ARBA00022801"/>
    </source>
</evidence>
<comment type="similarity">
    <text evidence="1">Belongs to the peptidase A31 family.</text>
</comment>
<dbReference type="InterPro" id="IPR023430">
    <property type="entry name" value="Pept_HybD-like_dom_sf"/>
</dbReference>
<feature type="binding site" evidence="7">
    <location>
        <position position="92"/>
    </location>
    <ligand>
        <name>Ni(2+)</name>
        <dbReference type="ChEBI" id="CHEBI:49786"/>
    </ligand>
</feature>
<proteinExistence type="inferred from homology"/>
<evidence type="ECO:0000313" key="9">
    <source>
        <dbReference type="Proteomes" id="UP000587586"/>
    </source>
</evidence>
<reference evidence="9" key="1">
    <citation type="submission" date="2020-06" db="EMBL/GenBank/DDBJ databases">
        <title>Draft genomic sequecing of Geomonas sp. Red745.</title>
        <authorList>
            <person name="Itoh H."/>
            <person name="Xu Z.X."/>
            <person name="Ushijima N."/>
            <person name="Masuda Y."/>
            <person name="Shiratori Y."/>
            <person name="Senoo K."/>
        </authorList>
    </citation>
    <scope>NUCLEOTIDE SEQUENCE [LARGE SCALE GENOMIC DNA]</scope>
    <source>
        <strain evidence="9">Red745</strain>
    </source>
</reference>
<sequence length="163" mass="17384">MEILVLGIGNLVMSDDGIGVRVVQSLAERYRFPEQVTVLDGGTLGLDLLPQIGQARRLVIVDAVDTAQAPGTLVRLTGEDIPLALETKLSPHQMGLKDLLTVASLVGEVPQETVLLGVQPQSVEMALELTPPVRAQLEPLVGRVLDELASWGVHPEPASESTK</sequence>
<accession>A0A6V8N7A6</accession>
<feature type="binding site" evidence="7">
    <location>
        <position position="62"/>
    </location>
    <ligand>
        <name>Ni(2+)</name>
        <dbReference type="ChEBI" id="CHEBI:49786"/>
    </ligand>
</feature>
<dbReference type="Pfam" id="PF01750">
    <property type="entry name" value="HycI"/>
    <property type="match status" value="1"/>
</dbReference>
<evidence type="ECO:0000256" key="5">
    <source>
        <dbReference type="ARBA" id="ARBA00022750"/>
    </source>
</evidence>
<organism evidence="8 9">
    <name type="scientific">Geomonas limicola</name>
    <dbReference type="NCBI Taxonomy" id="2740186"/>
    <lineage>
        <taxon>Bacteria</taxon>
        <taxon>Pseudomonadati</taxon>
        <taxon>Thermodesulfobacteriota</taxon>
        <taxon>Desulfuromonadia</taxon>
        <taxon>Geobacterales</taxon>
        <taxon>Geobacteraceae</taxon>
        <taxon>Geomonas</taxon>
    </lineage>
</organism>
<dbReference type="RefSeq" id="WP_183360984.1">
    <property type="nucleotide sequence ID" value="NZ_BLXZ01000003.1"/>
</dbReference>
<dbReference type="GO" id="GO:0046872">
    <property type="term" value="F:metal ion binding"/>
    <property type="evidence" value="ECO:0007669"/>
    <property type="project" value="UniProtKB-KW"/>
</dbReference>
<dbReference type="Gene3D" id="3.40.50.1450">
    <property type="entry name" value="HybD-like"/>
    <property type="match status" value="1"/>
</dbReference>
<dbReference type="SUPFAM" id="SSF53163">
    <property type="entry name" value="HybD-like"/>
    <property type="match status" value="1"/>
</dbReference>
<evidence type="ECO:0000256" key="1">
    <source>
        <dbReference type="ARBA" id="ARBA00006814"/>
    </source>
</evidence>
<dbReference type="PANTHER" id="PTHR30302:SF1">
    <property type="entry name" value="HYDROGENASE 2 MATURATION PROTEASE"/>
    <property type="match status" value="1"/>
</dbReference>
<comment type="caution">
    <text evidence="8">The sequence shown here is derived from an EMBL/GenBank/DDBJ whole genome shotgun (WGS) entry which is preliminary data.</text>
</comment>
<dbReference type="GO" id="GO:0016485">
    <property type="term" value="P:protein processing"/>
    <property type="evidence" value="ECO:0007669"/>
    <property type="project" value="InterPro"/>
</dbReference>
<dbReference type="AlphaFoldDB" id="A0A6V8N7A6"/>
<evidence type="ECO:0000256" key="2">
    <source>
        <dbReference type="ARBA" id="ARBA00022596"/>
    </source>
</evidence>
<evidence type="ECO:0000256" key="7">
    <source>
        <dbReference type="PIRSR" id="PIRSR604419-1"/>
    </source>
</evidence>
<dbReference type="GO" id="GO:0004190">
    <property type="term" value="F:aspartic-type endopeptidase activity"/>
    <property type="evidence" value="ECO:0007669"/>
    <property type="project" value="UniProtKB-KW"/>
</dbReference>